<feature type="domain" description="Mechanosensitive ion channel MscS porin" evidence="13">
    <location>
        <begin position="32"/>
        <end position="260"/>
    </location>
</feature>
<feature type="signal peptide" evidence="10">
    <location>
        <begin position="1"/>
        <end position="20"/>
    </location>
</feature>
<dbReference type="InterPro" id="IPR049142">
    <property type="entry name" value="MS_channel_1st"/>
</dbReference>
<comment type="subcellular location">
    <subcellularLocation>
        <location evidence="1">Cell membrane</location>
        <topology evidence="1">Multi-pass membrane protein</topology>
    </subcellularLocation>
</comment>
<feature type="transmembrane region" description="Helical" evidence="9">
    <location>
        <begin position="828"/>
        <end position="848"/>
    </location>
</feature>
<feature type="region of interest" description="Disordered" evidence="8">
    <location>
        <begin position="119"/>
        <end position="178"/>
    </location>
</feature>
<feature type="transmembrane region" description="Helical" evidence="9">
    <location>
        <begin position="521"/>
        <end position="543"/>
    </location>
</feature>
<accession>A0A1S8YRF5</accession>
<feature type="transmembrane region" description="Helical" evidence="9">
    <location>
        <begin position="480"/>
        <end position="500"/>
    </location>
</feature>
<keyword evidence="5 9" id="KW-1133">Transmembrane helix</keyword>
<dbReference type="InterPro" id="IPR023408">
    <property type="entry name" value="MscS_beta-dom_sf"/>
</dbReference>
<evidence type="ECO:0000259" key="11">
    <source>
        <dbReference type="Pfam" id="PF00924"/>
    </source>
</evidence>
<evidence type="ECO:0000313" key="16">
    <source>
        <dbReference type="EMBL" id="OON41781.1"/>
    </source>
</evidence>
<dbReference type="Pfam" id="PF00924">
    <property type="entry name" value="MS_channel_2nd"/>
    <property type="match status" value="1"/>
</dbReference>
<dbReference type="Gene3D" id="2.30.30.60">
    <property type="match status" value="1"/>
</dbReference>
<feature type="transmembrane region" description="Helical" evidence="9">
    <location>
        <begin position="673"/>
        <end position="695"/>
    </location>
</feature>
<dbReference type="OrthoDB" id="9799209at2"/>
<feature type="transmembrane region" description="Helical" evidence="9">
    <location>
        <begin position="555"/>
        <end position="580"/>
    </location>
</feature>
<gene>
    <name evidence="16" type="ORF">BTJ39_01055</name>
</gene>
<keyword evidence="3" id="KW-1003">Cell membrane</keyword>
<comment type="similarity">
    <text evidence="2">Belongs to the MscS (TC 1.A.23) family.</text>
</comment>
<dbReference type="EMBL" id="MRUL01000001">
    <property type="protein sequence ID" value="OON41781.1"/>
    <property type="molecule type" value="Genomic_DNA"/>
</dbReference>
<dbReference type="InterPro" id="IPR052702">
    <property type="entry name" value="MscS-like_channel"/>
</dbReference>
<comment type="caution">
    <text evidence="16">The sequence shown here is derived from an EMBL/GenBank/DDBJ whole genome shotgun (WGS) entry which is preliminary data.</text>
</comment>
<dbReference type="RefSeq" id="WP_078000806.1">
    <property type="nucleotide sequence ID" value="NZ_MRUL01000001.1"/>
</dbReference>
<feature type="compositionally biased region" description="Basic and acidic residues" evidence="8">
    <location>
        <begin position="122"/>
        <end position="138"/>
    </location>
</feature>
<evidence type="ECO:0000256" key="8">
    <source>
        <dbReference type="SAM" id="MobiDB-lite"/>
    </source>
</evidence>
<feature type="domain" description="Mechanosensitive ion channel inner membrane" evidence="12">
    <location>
        <begin position="482"/>
        <end position="814"/>
    </location>
</feature>
<dbReference type="SUPFAM" id="SSF82861">
    <property type="entry name" value="Mechanosensitive channel protein MscS (YggB), transmembrane region"/>
    <property type="match status" value="1"/>
</dbReference>
<evidence type="ECO:0000256" key="2">
    <source>
        <dbReference type="ARBA" id="ARBA00008017"/>
    </source>
</evidence>
<feature type="transmembrane region" description="Helical" evidence="9">
    <location>
        <begin position="633"/>
        <end position="652"/>
    </location>
</feature>
<feature type="transmembrane region" description="Helical" evidence="9">
    <location>
        <begin position="879"/>
        <end position="898"/>
    </location>
</feature>
<feature type="domain" description="Mechanosensitive ion channel MscS" evidence="11">
    <location>
        <begin position="918"/>
        <end position="983"/>
    </location>
</feature>
<evidence type="ECO:0000256" key="9">
    <source>
        <dbReference type="SAM" id="Phobius"/>
    </source>
</evidence>
<feature type="transmembrane region" description="Helical" evidence="9">
    <location>
        <begin position="601"/>
        <end position="621"/>
    </location>
</feature>
<keyword evidence="7" id="KW-0175">Coiled coil</keyword>
<evidence type="ECO:0000256" key="10">
    <source>
        <dbReference type="SAM" id="SignalP"/>
    </source>
</evidence>
<dbReference type="InterPro" id="IPR011014">
    <property type="entry name" value="MscS_channel_TM-2"/>
</dbReference>
<dbReference type="Gene3D" id="3.30.70.100">
    <property type="match status" value="1"/>
</dbReference>
<evidence type="ECO:0000256" key="6">
    <source>
        <dbReference type="ARBA" id="ARBA00023136"/>
    </source>
</evidence>
<feature type="transmembrane region" description="Helical" evidence="9">
    <location>
        <begin position="904"/>
        <end position="930"/>
    </location>
</feature>
<dbReference type="InterPro" id="IPR006685">
    <property type="entry name" value="MscS_channel_2nd"/>
</dbReference>
<feature type="transmembrane region" description="Helical" evidence="9">
    <location>
        <begin position="785"/>
        <end position="808"/>
    </location>
</feature>
<dbReference type="AlphaFoldDB" id="A0A1S8YRF5"/>
<dbReference type="PANTHER" id="PTHR30347">
    <property type="entry name" value="POTASSIUM CHANNEL RELATED"/>
    <property type="match status" value="1"/>
</dbReference>
<evidence type="ECO:0000259" key="12">
    <source>
        <dbReference type="Pfam" id="PF12794"/>
    </source>
</evidence>
<dbReference type="InterPro" id="IPR049278">
    <property type="entry name" value="MS_channel_C"/>
</dbReference>
<evidence type="ECO:0000259" key="13">
    <source>
        <dbReference type="Pfam" id="PF12795"/>
    </source>
</evidence>
<dbReference type="NCBIfam" id="NF008180">
    <property type="entry name" value="PRK10929.1"/>
    <property type="match status" value="1"/>
</dbReference>
<feature type="compositionally biased region" description="Polar residues" evidence="8">
    <location>
        <begin position="140"/>
        <end position="149"/>
    </location>
</feature>
<dbReference type="Gene3D" id="1.10.287.1260">
    <property type="match status" value="1"/>
</dbReference>
<dbReference type="GO" id="GO:0005886">
    <property type="term" value="C:plasma membrane"/>
    <property type="evidence" value="ECO:0007669"/>
    <property type="project" value="UniProtKB-SubCell"/>
</dbReference>
<feature type="domain" description="Mechanosensitive ion channel transmembrane helices 2/3" evidence="15">
    <location>
        <begin position="875"/>
        <end position="916"/>
    </location>
</feature>
<dbReference type="Proteomes" id="UP000190667">
    <property type="component" value="Unassembled WGS sequence"/>
</dbReference>
<reference evidence="16 17" key="1">
    <citation type="submission" date="2016-12" db="EMBL/GenBank/DDBJ databases">
        <title>Izhakiella australiana sp. nov. of genus Izhakiella isolated from Australian desert.</title>
        <authorList>
            <person name="Ji M."/>
        </authorList>
    </citation>
    <scope>NUCLEOTIDE SEQUENCE [LARGE SCALE GENOMIC DNA]</scope>
    <source>
        <strain evidence="16 17">D4N98</strain>
    </source>
</reference>
<evidence type="ECO:0000256" key="5">
    <source>
        <dbReference type="ARBA" id="ARBA00022989"/>
    </source>
</evidence>
<dbReference type="Pfam" id="PF12795">
    <property type="entry name" value="MscS_porin"/>
    <property type="match status" value="1"/>
</dbReference>
<organism evidence="16 17">
    <name type="scientific">Izhakiella australiensis</name>
    <dbReference type="NCBI Taxonomy" id="1926881"/>
    <lineage>
        <taxon>Bacteria</taxon>
        <taxon>Pseudomonadati</taxon>
        <taxon>Pseudomonadota</taxon>
        <taxon>Gammaproteobacteria</taxon>
        <taxon>Enterobacterales</taxon>
        <taxon>Erwiniaceae</taxon>
        <taxon>Izhakiella</taxon>
    </lineage>
</organism>
<dbReference type="PANTHER" id="PTHR30347:SF9">
    <property type="entry name" value="MINICONDUCTANCE MECHANOSENSITIVE CHANNEL MSCM"/>
    <property type="match status" value="1"/>
</dbReference>
<dbReference type="SUPFAM" id="SSF50182">
    <property type="entry name" value="Sm-like ribonucleoproteins"/>
    <property type="match status" value="1"/>
</dbReference>
<evidence type="ECO:0000259" key="14">
    <source>
        <dbReference type="Pfam" id="PF21082"/>
    </source>
</evidence>
<evidence type="ECO:0000313" key="17">
    <source>
        <dbReference type="Proteomes" id="UP000190667"/>
    </source>
</evidence>
<feature type="compositionally biased region" description="Basic and acidic residues" evidence="8">
    <location>
        <begin position="150"/>
        <end position="164"/>
    </location>
</feature>
<keyword evidence="10" id="KW-0732">Signal</keyword>
<dbReference type="SUPFAM" id="SSF82689">
    <property type="entry name" value="Mechanosensitive channel protein MscS (YggB), C-terminal domain"/>
    <property type="match status" value="1"/>
</dbReference>
<feature type="chain" id="PRO_5012933183" evidence="10">
    <location>
        <begin position="21"/>
        <end position="1111"/>
    </location>
</feature>
<evidence type="ECO:0000256" key="1">
    <source>
        <dbReference type="ARBA" id="ARBA00004651"/>
    </source>
</evidence>
<dbReference type="Pfam" id="PF21088">
    <property type="entry name" value="MS_channel_1st"/>
    <property type="match status" value="1"/>
</dbReference>
<keyword evidence="6 9" id="KW-0472">Membrane</keyword>
<protein>
    <submittedName>
        <fullName evidence="16">Miniconductance mechanosensitive channel MscM</fullName>
    </submittedName>
</protein>
<proteinExistence type="inferred from homology"/>
<dbReference type="Pfam" id="PF21082">
    <property type="entry name" value="MS_channel_3rd"/>
    <property type="match status" value="1"/>
</dbReference>
<keyword evidence="4 9" id="KW-0812">Transmembrane</keyword>
<sequence length="1111" mass="124559">MQRLLIALLLGWSLIQPAMAASAPDATQIKQQLEEAKAAKSSPTQTEIISALKATLNYLDDRHASLERSKQYQQVIDNFPRLSRELRQQIGAVDDNSKSLRSSLSATELDQEILQVSSQQLEEGRQAQQEQDRAREISDSLGQLPQQQTDVRRQLSEAEHRLQSMDKPATPLAQAQRYSGQAAAAAKKAQVDELELAQLSANNRQELARLRAELYQKKSEQLDKYLQSLRDQLNTLRQQEAERALQRTEMLAENSPNLPQAISEQFKANRELSAALNQQAKRMELLAAQQRAAVNDTLQVRQTLSTIREQSQWLSASNALAEALRAQVARLPDMPKTQQSDNEMAQYRVQRLHYEDLLARQQQLRQMRQENGEPLTAEQKRILDAQLKTQGELLSSLIAGSDNLILEVTKLRVANGQLIDALNEVKEATHRYLFWTADVRSVNFSTPLDIIHDLYRLLSLDTLGQLSGAVVMMFTSRETLLPIIGALLLVGFSVSTRRHYRQFLDRASSRVGKVTQDHFSLTLRTVFWSILVALPLPILWAALGFGLQQAWRYPIAIAVGDGVTATLPLLWCFMISAAFARPNGLFVVHFRWAQNRVARAMRYYLLTIGLIVPLIMLVITFDNLEDREFSATLGRLCFILICGALSLVTISLKRAGIPLYLNKDGSGDNLPNTILWNLLIASPLIAALASCIGYMATAQALLARLETSVAIWFVLLVIYHIIRRWMLIQRRRIAFDRARHRRSEMLSARTRGEDLAVPPAEHEIDEPIIDLDAISAQSLRLVRSLLTLIALVSVIVLWSEIHSAFGFLENIRLWDTSTTVQGVESMEPITLGSLLIAILVFIITTLLVRNMPALLELALLQHLELTPGTGYAITTLSKYLLILVGGLMGFSLIGVDWAKLQWLVAAMGLGLGFGLQQIFANFISGLIILFEKPIRIGDTVTIRDLTGSITRINTRATTITDWDRKEIIVPNQAFITEQFINWSLSDSVTRVVLTIPAAAEASTEQVTQVLLTAAERCSYVLDVPKPEAFLVDLHQGIQLFELRIHAAEMGHRMPLRHELHRLILEGYREHGLEMPFPPFQARVETVGALRRTNGKNAKSGVSQKIFRSGGL</sequence>
<feature type="coiled-coil region" evidence="7">
    <location>
        <begin position="212"/>
        <end position="242"/>
    </location>
</feature>
<dbReference type="InterPro" id="IPR010920">
    <property type="entry name" value="LSM_dom_sf"/>
</dbReference>
<dbReference type="STRING" id="1926881.BTJ39_01055"/>
<feature type="domain" description="Mechanosensitive ion channel MscS C-terminal" evidence="14">
    <location>
        <begin position="991"/>
        <end position="1074"/>
    </location>
</feature>
<feature type="transmembrane region" description="Helical" evidence="9">
    <location>
        <begin position="701"/>
        <end position="722"/>
    </location>
</feature>
<evidence type="ECO:0000256" key="7">
    <source>
        <dbReference type="SAM" id="Coils"/>
    </source>
</evidence>
<dbReference type="InterPro" id="IPR011066">
    <property type="entry name" value="MscS_channel_C_sf"/>
</dbReference>
<dbReference type="GO" id="GO:0008381">
    <property type="term" value="F:mechanosensitive monoatomic ion channel activity"/>
    <property type="evidence" value="ECO:0007669"/>
    <property type="project" value="UniProtKB-ARBA"/>
</dbReference>
<dbReference type="Pfam" id="PF12794">
    <property type="entry name" value="MscS_TM"/>
    <property type="match status" value="1"/>
</dbReference>
<name>A0A1S8YRF5_9GAMM</name>
<dbReference type="InterPro" id="IPR024393">
    <property type="entry name" value="MscS_porin"/>
</dbReference>
<evidence type="ECO:0000256" key="4">
    <source>
        <dbReference type="ARBA" id="ARBA00022692"/>
    </source>
</evidence>
<dbReference type="InterPro" id="IPR025692">
    <property type="entry name" value="MscS_IM_dom1"/>
</dbReference>
<evidence type="ECO:0000256" key="3">
    <source>
        <dbReference type="ARBA" id="ARBA00022475"/>
    </source>
</evidence>
<evidence type="ECO:0000259" key="15">
    <source>
        <dbReference type="Pfam" id="PF21088"/>
    </source>
</evidence>
<keyword evidence="17" id="KW-1185">Reference proteome</keyword>